<keyword evidence="2" id="KW-1185">Reference proteome</keyword>
<evidence type="ECO:0000313" key="1">
    <source>
        <dbReference type="EMBL" id="MBA2934658.1"/>
    </source>
</evidence>
<reference evidence="1 2" key="1">
    <citation type="submission" date="2020-07" db="EMBL/GenBank/DDBJ databases">
        <authorList>
            <person name="Sun Q."/>
        </authorList>
    </citation>
    <scope>NUCLEOTIDE SEQUENCE [LARGE SCALE GENOMIC DNA]</scope>
    <source>
        <strain evidence="1 2">CGMCC 1.13654</strain>
    </source>
</reference>
<dbReference type="AlphaFoldDB" id="A0A838LAZ0"/>
<evidence type="ECO:0000313" key="2">
    <source>
        <dbReference type="Proteomes" id="UP000570166"/>
    </source>
</evidence>
<dbReference type="RefSeq" id="WP_160366111.1">
    <property type="nucleotide sequence ID" value="NZ_JACEIB010000006.1"/>
</dbReference>
<protein>
    <submittedName>
        <fullName evidence="1">Uncharacterized protein</fullName>
    </submittedName>
</protein>
<gene>
    <name evidence="1" type="ORF">HZF05_11185</name>
</gene>
<comment type="caution">
    <text evidence="1">The sequence shown here is derived from an EMBL/GenBank/DDBJ whole genome shotgun (WGS) entry which is preliminary data.</text>
</comment>
<proteinExistence type="predicted"/>
<name>A0A838LAZ0_9SPHN</name>
<organism evidence="1 2">
    <name type="scientific">Sphingomonas chungangi</name>
    <dbReference type="NCBI Taxonomy" id="2683589"/>
    <lineage>
        <taxon>Bacteria</taxon>
        <taxon>Pseudomonadati</taxon>
        <taxon>Pseudomonadota</taxon>
        <taxon>Alphaproteobacteria</taxon>
        <taxon>Sphingomonadales</taxon>
        <taxon>Sphingomonadaceae</taxon>
        <taxon>Sphingomonas</taxon>
    </lineage>
</organism>
<dbReference type="EMBL" id="JACEIB010000006">
    <property type="protein sequence ID" value="MBA2934658.1"/>
    <property type="molecule type" value="Genomic_DNA"/>
</dbReference>
<sequence length="67" mass="7196">MDEGPPAALSPVRAVLASFDHAYAVAIQQRRAGDSCRLVVGTGNPLQPFRVTHLAPRPHERILALIA</sequence>
<accession>A0A838LAZ0</accession>
<dbReference type="Proteomes" id="UP000570166">
    <property type="component" value="Unassembled WGS sequence"/>
</dbReference>